<proteinExistence type="predicted"/>
<dbReference type="GeneID" id="2904688"/>
<dbReference type="EMBL" id="CR382139">
    <property type="protein sequence ID" value="CAG90270.2"/>
    <property type="molecule type" value="Genomic_DNA"/>
</dbReference>
<dbReference type="eggNOG" id="ENOG502SFUR">
    <property type="taxonomic scope" value="Eukaryota"/>
</dbReference>
<evidence type="ECO:0000256" key="2">
    <source>
        <dbReference type="SAM" id="SignalP"/>
    </source>
</evidence>
<feature type="compositionally biased region" description="Basic and acidic residues" evidence="1">
    <location>
        <begin position="137"/>
        <end position="152"/>
    </location>
</feature>
<dbReference type="HOGENOM" id="CLU_110348_0_0_1"/>
<organism evidence="3 4">
    <name type="scientific">Debaryomyces hansenii (strain ATCC 36239 / CBS 767 / BCRC 21394 / JCM 1990 / NBRC 0083 / IGC 2968)</name>
    <name type="common">Yeast</name>
    <name type="synonym">Torulaspora hansenii</name>
    <dbReference type="NCBI Taxonomy" id="284592"/>
    <lineage>
        <taxon>Eukaryota</taxon>
        <taxon>Fungi</taxon>
        <taxon>Dikarya</taxon>
        <taxon>Ascomycota</taxon>
        <taxon>Saccharomycotina</taxon>
        <taxon>Pichiomycetes</taxon>
        <taxon>Debaryomycetaceae</taxon>
        <taxon>Debaryomyces</taxon>
    </lineage>
</organism>
<name>Q6BJ12_DEBHA</name>
<evidence type="ECO:0000256" key="1">
    <source>
        <dbReference type="SAM" id="MobiDB-lite"/>
    </source>
</evidence>
<evidence type="ECO:0000313" key="4">
    <source>
        <dbReference type="Proteomes" id="UP000000599"/>
    </source>
</evidence>
<feature type="region of interest" description="Disordered" evidence="1">
    <location>
        <begin position="133"/>
        <end position="152"/>
    </location>
</feature>
<dbReference type="KEGG" id="dha:DEHA2G06028g"/>
<dbReference type="InParanoid" id="Q6BJ12"/>
<dbReference type="Pfam" id="PF21203">
    <property type="entry name" value="ECM10"/>
    <property type="match status" value="1"/>
</dbReference>
<keyword evidence="4" id="KW-1185">Reference proteome</keyword>
<feature type="signal peptide" evidence="2">
    <location>
        <begin position="1"/>
        <end position="18"/>
    </location>
</feature>
<dbReference type="Proteomes" id="UP000000599">
    <property type="component" value="Chromosome G"/>
</dbReference>
<accession>Q6BJ12</accession>
<sequence length="181" mass="20162">MLTRYILQLLVLISIAYAHLSSVQIYAKPLSSKPITLGSLHYDKNTTHASFTQNDLAIDDGHYCIGTTDLPNLECFTYTKLSKSTFGTKLLLVHLNADKNIAHLSMSTASLSKNTSESPIQVAVSKVNYDPKPIKNTKAEKAHTNPEATKEEAPKSWIQKNWMYVVPPLLIMFVLLGDDKK</sequence>
<dbReference type="AlphaFoldDB" id="Q6BJ12"/>
<evidence type="ECO:0000313" key="3">
    <source>
        <dbReference type="EMBL" id="CAG90270.2"/>
    </source>
</evidence>
<feature type="chain" id="PRO_5004271005" evidence="2">
    <location>
        <begin position="19"/>
        <end position="181"/>
    </location>
</feature>
<dbReference type="VEuPathDB" id="FungiDB:DEHA2G06028g"/>
<dbReference type="STRING" id="284592.Q6BJ12"/>
<keyword evidence="2" id="KW-0732">Signal</keyword>
<gene>
    <name evidence="3" type="ordered locus">DEHA2G06028g</name>
</gene>
<dbReference type="RefSeq" id="XP_461809.2">
    <property type="nucleotide sequence ID" value="XM_461809.1"/>
</dbReference>
<dbReference type="FunCoup" id="Q6BJ12">
    <property type="interactions" value="37"/>
</dbReference>
<reference evidence="3 4" key="1">
    <citation type="journal article" date="2004" name="Nature">
        <title>Genome evolution in yeasts.</title>
        <authorList>
            <consortium name="Genolevures"/>
            <person name="Dujon B."/>
            <person name="Sherman D."/>
            <person name="Fischer G."/>
            <person name="Durrens P."/>
            <person name="Casaregola S."/>
            <person name="Lafontaine I."/>
            <person name="de Montigny J."/>
            <person name="Marck C."/>
            <person name="Neuveglise C."/>
            <person name="Talla E."/>
            <person name="Goffard N."/>
            <person name="Frangeul L."/>
            <person name="Aigle M."/>
            <person name="Anthouard V."/>
            <person name="Babour A."/>
            <person name="Barbe V."/>
            <person name="Barnay S."/>
            <person name="Blanchin S."/>
            <person name="Beckerich J.M."/>
            <person name="Beyne E."/>
            <person name="Bleykasten C."/>
            <person name="Boisrame A."/>
            <person name="Boyer J."/>
            <person name="Cattolico L."/>
            <person name="Confanioleri F."/>
            <person name="de Daruvar A."/>
            <person name="Despons L."/>
            <person name="Fabre E."/>
            <person name="Fairhead C."/>
            <person name="Ferry-Dumazet H."/>
            <person name="Groppi A."/>
            <person name="Hantraye F."/>
            <person name="Hennequin C."/>
            <person name="Jauniaux N."/>
            <person name="Joyet P."/>
            <person name="Kachouri R."/>
            <person name="Kerrest A."/>
            <person name="Koszul R."/>
            <person name="Lemaire M."/>
            <person name="Lesur I."/>
            <person name="Ma L."/>
            <person name="Muller H."/>
            <person name="Nicaud J.M."/>
            <person name="Nikolski M."/>
            <person name="Oztas S."/>
            <person name="Ozier-Kalogeropoulos O."/>
            <person name="Pellenz S."/>
            <person name="Potier S."/>
            <person name="Richard G.F."/>
            <person name="Straub M.L."/>
            <person name="Suleau A."/>
            <person name="Swennene D."/>
            <person name="Tekaia F."/>
            <person name="Wesolowski-Louvel M."/>
            <person name="Westhof E."/>
            <person name="Wirth B."/>
            <person name="Zeniou-Meyer M."/>
            <person name="Zivanovic I."/>
            <person name="Bolotin-Fukuhara M."/>
            <person name="Thierry A."/>
            <person name="Bouchier C."/>
            <person name="Caudron B."/>
            <person name="Scarpelli C."/>
            <person name="Gaillardin C."/>
            <person name="Weissenbach J."/>
            <person name="Wincker P."/>
            <person name="Souciet J.L."/>
        </authorList>
    </citation>
    <scope>NUCLEOTIDE SEQUENCE [LARGE SCALE GENOMIC DNA]</scope>
    <source>
        <strain evidence="4">ATCC 36239 / CBS 767 / BCRC 21394 / JCM 1990 / NBRC 0083 / IGC 2968</strain>
    </source>
</reference>
<protein>
    <submittedName>
        <fullName evidence="3">DEHA2G06028p</fullName>
    </submittedName>
</protein>
<dbReference type="OrthoDB" id="1894652at2759"/>
<dbReference type="OMA" id="DKNTTHA"/>